<feature type="domain" description="Major facilitator superfamily (MFS) profile" evidence="7">
    <location>
        <begin position="13"/>
        <end position="439"/>
    </location>
</feature>
<proteinExistence type="predicted"/>
<dbReference type="PROSITE" id="PS50850">
    <property type="entry name" value="MFS"/>
    <property type="match status" value="1"/>
</dbReference>
<dbReference type="InterPro" id="IPR036259">
    <property type="entry name" value="MFS_trans_sf"/>
</dbReference>
<feature type="transmembrane region" description="Helical" evidence="6">
    <location>
        <begin position="295"/>
        <end position="313"/>
    </location>
</feature>
<evidence type="ECO:0000259" key="7">
    <source>
        <dbReference type="PROSITE" id="PS50850"/>
    </source>
</evidence>
<sequence>MEKSSLPKLPVSKIWLINFGFLGVQMAFSLQSSNMSRIFQTLGANPNNLGFFFLVPPLAGLIIQPLIGKFSDRTWVPHLGRRIPYLIAGILVAFTVLLLLPNAGSFGFTFIQALWFGALAITFLDLSNNVSMQPYKMMIADMVEEDQRGLAYSIQGFFSNSGSILASVIPFILTALGIANVAPKGEVPASVKIAFYIGATVLILSSLVTILRVREYAPEEYNAYHHITKEDLKEHKSFFTLLKEAPKIFWVVCVIQFFSWFGFQYLWTYANGALAQNIWHTSNAASSGFQAAGNWYGIMSAVQAISAVIWSLVLTRVTNKSSKRVYSASLVAGAVGLILIATIHNKYALVLSFILIGIAWASMHTFPFTLVSNSIDGSNMGAYLGLFNGSICVPQIAASLLSFALFPLVGSSFTAMIIVAGIGMAIGAATVFFVNSDYFGK</sequence>
<feature type="transmembrane region" description="Helical" evidence="6">
    <location>
        <begin position="12"/>
        <end position="30"/>
    </location>
</feature>
<dbReference type="InterPro" id="IPR011701">
    <property type="entry name" value="MFS"/>
</dbReference>
<evidence type="ECO:0000256" key="4">
    <source>
        <dbReference type="ARBA" id="ARBA00022989"/>
    </source>
</evidence>
<comment type="subcellular location">
    <subcellularLocation>
        <location evidence="1">Cell membrane</location>
        <topology evidence="1">Multi-pass membrane protein</topology>
    </subcellularLocation>
</comment>
<dbReference type="GO" id="GO:0022857">
    <property type="term" value="F:transmembrane transporter activity"/>
    <property type="evidence" value="ECO:0007669"/>
    <property type="project" value="InterPro"/>
</dbReference>
<keyword evidence="2" id="KW-0813">Transport</keyword>
<dbReference type="CDD" id="cd17313">
    <property type="entry name" value="MFS_SLC45_SUC"/>
    <property type="match status" value="1"/>
</dbReference>
<feature type="transmembrane region" description="Helical" evidence="6">
    <location>
        <begin position="383"/>
        <end position="406"/>
    </location>
</feature>
<feature type="transmembrane region" description="Helical" evidence="6">
    <location>
        <begin position="193"/>
        <end position="211"/>
    </location>
</feature>
<accession>A0A0R1GIZ4</accession>
<keyword evidence="9" id="KW-1185">Reference proteome</keyword>
<feature type="transmembrane region" description="Helical" evidence="6">
    <location>
        <begin position="248"/>
        <end position="267"/>
    </location>
</feature>
<evidence type="ECO:0000256" key="3">
    <source>
        <dbReference type="ARBA" id="ARBA00022692"/>
    </source>
</evidence>
<evidence type="ECO:0000256" key="6">
    <source>
        <dbReference type="SAM" id="Phobius"/>
    </source>
</evidence>
<dbReference type="Gene3D" id="1.20.1250.20">
    <property type="entry name" value="MFS general substrate transporter like domains"/>
    <property type="match status" value="1"/>
</dbReference>
<keyword evidence="3 6" id="KW-0812">Transmembrane</keyword>
<feature type="transmembrane region" description="Helical" evidence="6">
    <location>
        <begin position="412"/>
        <end position="434"/>
    </location>
</feature>
<evidence type="ECO:0000313" key="8">
    <source>
        <dbReference type="EMBL" id="KRK34000.1"/>
    </source>
</evidence>
<feature type="transmembrane region" description="Helical" evidence="6">
    <location>
        <begin position="106"/>
        <end position="128"/>
    </location>
</feature>
<name>A0A0R1GIZ4_9LACO</name>
<dbReference type="Proteomes" id="UP000051176">
    <property type="component" value="Unassembled WGS sequence"/>
</dbReference>
<dbReference type="InterPro" id="IPR020846">
    <property type="entry name" value="MFS_dom"/>
</dbReference>
<evidence type="ECO:0000313" key="9">
    <source>
        <dbReference type="Proteomes" id="UP000051176"/>
    </source>
</evidence>
<dbReference type="EMBL" id="AZCZ01000051">
    <property type="protein sequence ID" value="KRK34000.1"/>
    <property type="molecule type" value="Genomic_DNA"/>
</dbReference>
<feature type="transmembrane region" description="Helical" evidence="6">
    <location>
        <begin position="83"/>
        <end position="100"/>
    </location>
</feature>
<dbReference type="PATRIC" id="fig|1267003.4.peg.1965"/>
<keyword evidence="4 6" id="KW-1133">Transmembrane helix</keyword>
<dbReference type="Pfam" id="PF07690">
    <property type="entry name" value="MFS_1"/>
    <property type="match status" value="1"/>
</dbReference>
<protein>
    <submittedName>
        <fullName evidence="8">Major facilitator transporter</fullName>
    </submittedName>
</protein>
<dbReference type="STRING" id="357278.IV61_GL001787"/>
<gene>
    <name evidence="8" type="ORF">FD07_GL001869</name>
</gene>
<reference evidence="8 9" key="1">
    <citation type="journal article" date="2015" name="Genome Announc.">
        <title>Expanding the biotechnology potential of lactobacilli through comparative genomics of 213 strains and associated genera.</title>
        <authorList>
            <person name="Sun Z."/>
            <person name="Harris H.M."/>
            <person name="McCann A."/>
            <person name="Guo C."/>
            <person name="Argimon S."/>
            <person name="Zhang W."/>
            <person name="Yang X."/>
            <person name="Jeffery I.B."/>
            <person name="Cooney J.C."/>
            <person name="Kagawa T.F."/>
            <person name="Liu W."/>
            <person name="Song Y."/>
            <person name="Salvetti E."/>
            <person name="Wrobel A."/>
            <person name="Rasinkangas P."/>
            <person name="Parkhill J."/>
            <person name="Rea M.C."/>
            <person name="O'Sullivan O."/>
            <person name="Ritari J."/>
            <person name="Douillard F.P."/>
            <person name="Paul Ross R."/>
            <person name="Yang R."/>
            <person name="Briner A.E."/>
            <person name="Felis G.E."/>
            <person name="de Vos W.M."/>
            <person name="Barrangou R."/>
            <person name="Klaenhammer T.R."/>
            <person name="Caufield P.W."/>
            <person name="Cui Y."/>
            <person name="Zhang H."/>
            <person name="O'Toole P.W."/>
        </authorList>
    </citation>
    <scope>NUCLEOTIDE SEQUENCE [LARGE SCALE GENOMIC DNA]</scope>
    <source>
        <strain evidence="8 9">ATCC 53295</strain>
    </source>
</reference>
<feature type="transmembrane region" description="Helical" evidence="6">
    <location>
        <begin position="325"/>
        <end position="343"/>
    </location>
</feature>
<evidence type="ECO:0000256" key="2">
    <source>
        <dbReference type="ARBA" id="ARBA00022448"/>
    </source>
</evidence>
<dbReference type="PANTHER" id="PTHR19432:SF35">
    <property type="entry name" value="SOLUTE CARRIER FAMILY 45 MEMBER 3 ISOFORM X1"/>
    <property type="match status" value="1"/>
</dbReference>
<dbReference type="GO" id="GO:0005886">
    <property type="term" value="C:plasma membrane"/>
    <property type="evidence" value="ECO:0007669"/>
    <property type="project" value="UniProtKB-SubCell"/>
</dbReference>
<evidence type="ECO:0000256" key="1">
    <source>
        <dbReference type="ARBA" id="ARBA00004651"/>
    </source>
</evidence>
<evidence type="ECO:0000256" key="5">
    <source>
        <dbReference type="ARBA" id="ARBA00023136"/>
    </source>
</evidence>
<organism evidence="8 9">
    <name type="scientific">Levilactobacillus parabrevis ATCC 53295</name>
    <dbReference type="NCBI Taxonomy" id="1267003"/>
    <lineage>
        <taxon>Bacteria</taxon>
        <taxon>Bacillati</taxon>
        <taxon>Bacillota</taxon>
        <taxon>Bacilli</taxon>
        <taxon>Lactobacillales</taxon>
        <taxon>Lactobacillaceae</taxon>
        <taxon>Levilactobacillus</taxon>
    </lineage>
</organism>
<dbReference type="SUPFAM" id="SSF103473">
    <property type="entry name" value="MFS general substrate transporter"/>
    <property type="match status" value="1"/>
</dbReference>
<feature type="transmembrane region" description="Helical" evidence="6">
    <location>
        <begin position="349"/>
        <end position="371"/>
    </location>
</feature>
<dbReference type="PANTHER" id="PTHR19432">
    <property type="entry name" value="SUGAR TRANSPORTER"/>
    <property type="match status" value="1"/>
</dbReference>
<feature type="transmembrane region" description="Helical" evidence="6">
    <location>
        <begin position="50"/>
        <end position="71"/>
    </location>
</feature>
<dbReference type="RefSeq" id="WP_020090351.1">
    <property type="nucleotide sequence ID" value="NZ_AZCZ01000051.1"/>
</dbReference>
<dbReference type="eggNOG" id="COG2211">
    <property type="taxonomic scope" value="Bacteria"/>
</dbReference>
<keyword evidence="5 6" id="KW-0472">Membrane</keyword>
<dbReference type="AlphaFoldDB" id="A0A0R1GIZ4"/>
<comment type="caution">
    <text evidence="8">The sequence shown here is derived from an EMBL/GenBank/DDBJ whole genome shotgun (WGS) entry which is preliminary data.</text>
</comment>
<dbReference type="OrthoDB" id="7584869at2"/>
<feature type="transmembrane region" description="Helical" evidence="6">
    <location>
        <begin position="149"/>
        <end position="173"/>
    </location>
</feature>